<gene>
    <name evidence="9" type="ORF">E3Q10_03749</name>
</gene>
<dbReference type="GO" id="GO:0008270">
    <property type="term" value="F:zinc ion binding"/>
    <property type="evidence" value="ECO:0007669"/>
    <property type="project" value="UniProtKB-KW"/>
</dbReference>
<evidence type="ECO:0000256" key="2">
    <source>
        <dbReference type="ARBA" id="ARBA00022723"/>
    </source>
</evidence>
<dbReference type="EMBL" id="SPRO01000057">
    <property type="protein sequence ID" value="TIC25438.1"/>
    <property type="molecule type" value="Genomic_DNA"/>
</dbReference>
<evidence type="ECO:0000313" key="9">
    <source>
        <dbReference type="EMBL" id="TIC25438.1"/>
    </source>
</evidence>
<feature type="compositionally biased region" description="Low complexity" evidence="7">
    <location>
        <begin position="199"/>
        <end position="255"/>
    </location>
</feature>
<dbReference type="Pfam" id="PF01412">
    <property type="entry name" value="ArfGap"/>
    <property type="match status" value="1"/>
</dbReference>
<feature type="region of interest" description="Disordered" evidence="7">
    <location>
        <begin position="151"/>
        <end position="261"/>
    </location>
</feature>
<feature type="domain" description="Arf-GAP" evidence="8">
    <location>
        <begin position="11"/>
        <end position="132"/>
    </location>
</feature>
<dbReference type="PROSITE" id="PS50115">
    <property type="entry name" value="ARFGAP"/>
    <property type="match status" value="1"/>
</dbReference>
<dbReference type="InterPro" id="IPR001164">
    <property type="entry name" value="ArfGAP_dom"/>
</dbReference>
<keyword evidence="3 5" id="KW-0863">Zinc-finger</keyword>
<comment type="caution">
    <text evidence="9">The sequence shown here is derived from an EMBL/GenBank/DDBJ whole genome shotgun (WGS) entry which is preliminary data.</text>
</comment>
<keyword evidence="4" id="KW-0862">Zinc</keyword>
<evidence type="ECO:0000256" key="3">
    <source>
        <dbReference type="ARBA" id="ARBA00022771"/>
    </source>
</evidence>
<keyword evidence="2" id="KW-0479">Metal-binding</keyword>
<proteinExistence type="predicted"/>
<dbReference type="Gene3D" id="1.10.220.150">
    <property type="entry name" value="Arf GTPase activating protein"/>
    <property type="match status" value="1"/>
</dbReference>
<evidence type="ECO:0000256" key="4">
    <source>
        <dbReference type="ARBA" id="ARBA00022833"/>
    </source>
</evidence>
<name>A0A4T0SHF5_9BASI</name>
<dbReference type="CDD" id="cd08831">
    <property type="entry name" value="ArfGap_ArfGap2_3_like"/>
    <property type="match status" value="1"/>
</dbReference>
<dbReference type="Proteomes" id="UP000305647">
    <property type="component" value="Unassembled WGS sequence"/>
</dbReference>
<evidence type="ECO:0000313" key="10">
    <source>
        <dbReference type="Proteomes" id="UP000305647"/>
    </source>
</evidence>
<dbReference type="GO" id="GO:0000139">
    <property type="term" value="C:Golgi membrane"/>
    <property type="evidence" value="ECO:0007669"/>
    <property type="project" value="GOC"/>
</dbReference>
<dbReference type="PANTHER" id="PTHR45686:SF4">
    <property type="entry name" value="ADP-RIBOSYLATION FACTOR GTPASE ACTIVATING PROTEIN 3, ISOFORM H"/>
    <property type="match status" value="1"/>
</dbReference>
<dbReference type="GO" id="GO:0005096">
    <property type="term" value="F:GTPase activator activity"/>
    <property type="evidence" value="ECO:0007669"/>
    <property type="project" value="UniProtKB-KW"/>
</dbReference>
<dbReference type="InterPro" id="IPR038508">
    <property type="entry name" value="ArfGAP_dom_sf"/>
</dbReference>
<dbReference type="SMART" id="SM00105">
    <property type="entry name" value="ArfGap"/>
    <property type="match status" value="1"/>
</dbReference>
<dbReference type="PANTHER" id="PTHR45686">
    <property type="entry name" value="ADP-RIBOSYLATION FACTOR GTPASE ACTIVATING PROTEIN 3, ISOFORM H-RELATED"/>
    <property type="match status" value="1"/>
</dbReference>
<evidence type="ECO:0000259" key="8">
    <source>
        <dbReference type="PROSITE" id="PS50115"/>
    </source>
</evidence>
<feature type="compositionally biased region" description="Pro residues" evidence="7">
    <location>
        <begin position="184"/>
        <end position="193"/>
    </location>
</feature>
<evidence type="ECO:0000256" key="6">
    <source>
        <dbReference type="SAM" id="Coils"/>
    </source>
</evidence>
<sequence length="503" mass="54521">MTESYTKEELNTIFKQFKSDKSNKVCFDCPAKNPTWASATYGIYICLDCSSIHRNMGVHLSFVRSINLDSWNTNQLRTMRCGGNQSAKDFFNKHSSGHLLSNSDVKAKYNSDVAKLYREELAKRVQKDQSECVTTKRSILSNHLHSLPDKIYVPGSQSAPIDDTKAEDGDDFFANWDKPSSPATAPPAEPIAPPVIGMTTSQSSTPSVPSESTSPAPQSPAPSATPAAAAPRTISSASLRQSSSSSRPSKPSSKLGASKFGVKKAATPFNYDEAEKKAQLEVERLKTLELEAQKRAEEERAKQAAEAEANAAAAAIAAQNAEKARREAKAANAPVEKLEPRMAKLGFGQTVSFGANKSAATAAPTCLISYRSSYAAQVDDAPTTAREKFGGQKAISSDMYFERGNYDADERDAAQSRLKEFNGQSAISSDAYFGRERNSLDEDEDADEGLMGNGDTIQQLENTARDWAQRVAANPDVQQLGEGIRAGALKLSDYLAQWSTDQH</sequence>
<evidence type="ECO:0000256" key="1">
    <source>
        <dbReference type="ARBA" id="ARBA00022468"/>
    </source>
</evidence>
<evidence type="ECO:0000256" key="5">
    <source>
        <dbReference type="PROSITE-ProRule" id="PRU00288"/>
    </source>
</evidence>
<dbReference type="AlphaFoldDB" id="A0A4T0SHF5"/>
<protein>
    <submittedName>
        <fullName evidence="9">ArfGap-domain-containing protein</fullName>
    </submittedName>
</protein>
<feature type="coiled-coil region" evidence="6">
    <location>
        <begin position="271"/>
        <end position="324"/>
    </location>
</feature>
<reference evidence="9 10" key="1">
    <citation type="submission" date="2019-03" db="EMBL/GenBank/DDBJ databases">
        <title>Sequencing 25 genomes of Wallemia mellicola.</title>
        <authorList>
            <person name="Gostincar C."/>
        </authorList>
    </citation>
    <scope>NUCLEOTIDE SEQUENCE [LARGE SCALE GENOMIC DNA]</scope>
    <source>
        <strain evidence="9 10">EXF-8738</strain>
    </source>
</reference>
<accession>A0A4T0SHF5</accession>
<organism evidence="9 10">
    <name type="scientific">Wallemia mellicola</name>
    <dbReference type="NCBI Taxonomy" id="1708541"/>
    <lineage>
        <taxon>Eukaryota</taxon>
        <taxon>Fungi</taxon>
        <taxon>Dikarya</taxon>
        <taxon>Basidiomycota</taxon>
        <taxon>Wallemiomycotina</taxon>
        <taxon>Wallemiomycetes</taxon>
        <taxon>Wallemiales</taxon>
        <taxon>Wallemiaceae</taxon>
        <taxon>Wallemia</taxon>
    </lineage>
</organism>
<keyword evidence="1" id="KW-0343">GTPase activation</keyword>
<dbReference type="PRINTS" id="PR00405">
    <property type="entry name" value="REVINTRACTNG"/>
</dbReference>
<dbReference type="GO" id="GO:0048205">
    <property type="term" value="P:COPI coating of Golgi vesicle"/>
    <property type="evidence" value="ECO:0007669"/>
    <property type="project" value="TreeGrafter"/>
</dbReference>
<feature type="region of interest" description="Disordered" evidence="7">
    <location>
        <begin position="436"/>
        <end position="462"/>
    </location>
</feature>
<dbReference type="InterPro" id="IPR037278">
    <property type="entry name" value="ARFGAP/RecO"/>
</dbReference>
<dbReference type="SUPFAM" id="SSF57863">
    <property type="entry name" value="ArfGap/RecO-like zinc finger"/>
    <property type="match status" value="1"/>
</dbReference>
<evidence type="ECO:0000256" key="7">
    <source>
        <dbReference type="SAM" id="MobiDB-lite"/>
    </source>
</evidence>
<keyword evidence="6" id="KW-0175">Coiled coil</keyword>